<dbReference type="Proteomes" id="UP000288983">
    <property type="component" value="Unassembled WGS sequence"/>
</dbReference>
<evidence type="ECO:0000313" key="1">
    <source>
        <dbReference type="EMBL" id="RWU21390.1"/>
    </source>
</evidence>
<accession>A0A443ZQM0</accession>
<dbReference type="RefSeq" id="WP_128324991.1">
    <property type="nucleotide sequence ID" value="NZ_QJRG01000047.1"/>
</dbReference>
<proteinExistence type="predicted"/>
<gene>
    <name evidence="1" type="ORF">DM813_19630</name>
</gene>
<dbReference type="STRING" id="237609.PSAKL28_23530"/>
<dbReference type="EMBL" id="QJRG01000047">
    <property type="protein sequence ID" value="RWU21390.1"/>
    <property type="molecule type" value="Genomic_DNA"/>
</dbReference>
<protein>
    <submittedName>
        <fullName evidence="1">Uncharacterized protein</fullName>
    </submittedName>
</protein>
<reference evidence="1 2" key="1">
    <citation type="submission" date="2018-06" db="EMBL/GenBank/DDBJ databases">
        <title>Bacteria isolated from soil of Wuhan.</title>
        <authorList>
            <person name="Wei X."/>
            <person name="Chunhua H."/>
        </authorList>
    </citation>
    <scope>NUCLEOTIDE SEQUENCE [LARGE SCALE GENOMIC DNA]</scope>
    <source>
        <strain evidence="2">xwS2</strain>
    </source>
</reference>
<organism evidence="1 2">
    <name type="scientific">Pseudomonas alkylphenolica</name>
    <dbReference type="NCBI Taxonomy" id="237609"/>
    <lineage>
        <taxon>Bacteria</taxon>
        <taxon>Pseudomonadati</taxon>
        <taxon>Pseudomonadota</taxon>
        <taxon>Gammaproteobacteria</taxon>
        <taxon>Pseudomonadales</taxon>
        <taxon>Pseudomonadaceae</taxon>
        <taxon>Pseudomonas</taxon>
    </lineage>
</organism>
<dbReference type="SUPFAM" id="SSF55729">
    <property type="entry name" value="Acyl-CoA N-acyltransferases (Nat)"/>
    <property type="match status" value="1"/>
</dbReference>
<sequence>MKENLAVVVRKLISPSMRYEIRNVSSKLRDFLARACFWRWEVARFKLQQESPYEFLYIGRKQQREMAKLLIGGKSQDKLQAQIPVVDRQAKPDAASQVVVISEMPTSGSLNVPHYLSAVVPLGRSLEDITARYDSELRRSIRKNRPLYSMRRTLSDEEIAMADKDLLRPYATARQGIHAAQFPSDEVFRIAKTVGRLDLIMLGDEVVACHLGCEITRGEKRYWSTLRFGYCEAVFSDAKKLREVNSITTFMALEWALENGFDYYDIGLCLARPDDGLLKWKRRRGGDVDSLGNHSYMFVRLPKRGVAKFLWDTPLFAVEGDKLTLHLGLPEGPSDEELASRYHEMVFGGLHKIYLYGAKSSGEAFLENLRGRYASLQSPPAMERILSN</sequence>
<comment type="caution">
    <text evidence="1">The sequence shown here is derived from an EMBL/GenBank/DDBJ whole genome shotgun (WGS) entry which is preliminary data.</text>
</comment>
<dbReference type="InterPro" id="IPR016181">
    <property type="entry name" value="Acyl_CoA_acyltransferase"/>
</dbReference>
<name>A0A443ZQM0_9PSED</name>
<evidence type="ECO:0000313" key="2">
    <source>
        <dbReference type="Proteomes" id="UP000288983"/>
    </source>
</evidence>
<dbReference type="Gene3D" id="3.40.630.30">
    <property type="match status" value="1"/>
</dbReference>
<dbReference type="AlphaFoldDB" id="A0A443ZQM0"/>
<dbReference type="OrthoDB" id="6972908at2"/>